<dbReference type="SUPFAM" id="SSF55729">
    <property type="entry name" value="Acyl-CoA N-acyltransferases (Nat)"/>
    <property type="match status" value="1"/>
</dbReference>
<dbReference type="AlphaFoldDB" id="A0A930BZC3"/>
<proteinExistence type="predicted"/>
<name>A0A930BZC3_9RHOO</name>
<evidence type="ECO:0000259" key="1">
    <source>
        <dbReference type="Pfam" id="PF00583"/>
    </source>
</evidence>
<dbReference type="Pfam" id="PF00583">
    <property type="entry name" value="Acetyltransf_1"/>
    <property type="match status" value="1"/>
</dbReference>
<feature type="domain" description="N-acetyltransferase" evidence="1">
    <location>
        <begin position="61"/>
        <end position="120"/>
    </location>
</feature>
<evidence type="ECO:0000313" key="2">
    <source>
        <dbReference type="EMBL" id="MBF1166480.1"/>
    </source>
</evidence>
<dbReference type="Proteomes" id="UP000718593">
    <property type="component" value="Unassembled WGS sequence"/>
</dbReference>
<dbReference type="InterPro" id="IPR000182">
    <property type="entry name" value="GNAT_dom"/>
</dbReference>
<sequence>MTIGYQSPAGNAMPVRPDEFGPYRFALETLEGCLDEVKPLHAAHWAETEMYRHGLEMNPDYHRVIRSEQAGFFRQYTMRVKETGELVGACGLYLMPSTHTQKLVAQEDSIFVKEEHRGRAAMAFIRYMEDCLWDAGAMEIRMHSKTTNRVGKLLEFIGFSHVANLYVKVRSCP</sequence>
<dbReference type="Gene3D" id="3.40.630.30">
    <property type="match status" value="1"/>
</dbReference>
<gene>
    <name evidence="2" type="ORF">HXL68_15765</name>
</gene>
<protein>
    <submittedName>
        <fullName evidence="2">GNAT family N-acetyltransferase</fullName>
    </submittedName>
</protein>
<dbReference type="CDD" id="cd04301">
    <property type="entry name" value="NAT_SF"/>
    <property type="match status" value="1"/>
</dbReference>
<evidence type="ECO:0000313" key="3">
    <source>
        <dbReference type="Proteomes" id="UP000718593"/>
    </source>
</evidence>
<organism evidence="2 3">
    <name type="scientific">Dechloromonas agitata</name>
    <dbReference type="NCBI Taxonomy" id="73030"/>
    <lineage>
        <taxon>Bacteria</taxon>
        <taxon>Pseudomonadati</taxon>
        <taxon>Pseudomonadota</taxon>
        <taxon>Betaproteobacteria</taxon>
        <taxon>Rhodocyclales</taxon>
        <taxon>Azonexaceae</taxon>
        <taxon>Dechloromonas</taxon>
    </lineage>
</organism>
<accession>A0A930BZC3</accession>
<reference evidence="2" key="1">
    <citation type="submission" date="2020-04" db="EMBL/GenBank/DDBJ databases">
        <title>Deep metagenomics examines the oral microbiome during advanced dental caries in children, revealing novel taxa and co-occurrences with host molecules.</title>
        <authorList>
            <person name="Baker J.L."/>
            <person name="Morton J.T."/>
            <person name="Dinis M."/>
            <person name="Alvarez R."/>
            <person name="Tran N.C."/>
            <person name="Knight R."/>
            <person name="Edlund A."/>
        </authorList>
    </citation>
    <scope>NUCLEOTIDE SEQUENCE</scope>
    <source>
        <strain evidence="2">JCVI_32_bin.24</strain>
    </source>
</reference>
<dbReference type="GO" id="GO:0016747">
    <property type="term" value="F:acyltransferase activity, transferring groups other than amino-acyl groups"/>
    <property type="evidence" value="ECO:0007669"/>
    <property type="project" value="InterPro"/>
</dbReference>
<comment type="caution">
    <text evidence="2">The sequence shown here is derived from an EMBL/GenBank/DDBJ whole genome shotgun (WGS) entry which is preliminary data.</text>
</comment>
<dbReference type="InterPro" id="IPR016181">
    <property type="entry name" value="Acyl_CoA_acyltransferase"/>
</dbReference>
<dbReference type="EMBL" id="JABZMI010000472">
    <property type="protein sequence ID" value="MBF1166480.1"/>
    <property type="molecule type" value="Genomic_DNA"/>
</dbReference>